<dbReference type="SUPFAM" id="SSF50978">
    <property type="entry name" value="WD40 repeat-like"/>
    <property type="match status" value="1"/>
</dbReference>
<dbReference type="OrthoDB" id="2161379at2759"/>
<dbReference type="PROSITE" id="PS50082">
    <property type="entry name" value="WD_REPEATS_2"/>
    <property type="match status" value="1"/>
</dbReference>
<dbReference type="Proteomes" id="UP000283530">
    <property type="component" value="Unassembled WGS sequence"/>
</dbReference>
<evidence type="ECO:0000256" key="1">
    <source>
        <dbReference type="PROSITE-ProRule" id="PRU00221"/>
    </source>
</evidence>
<protein>
    <submittedName>
        <fullName evidence="3">WD repeat-containing protein 53 isoform X2</fullName>
    </submittedName>
</protein>
<dbReference type="PANTHER" id="PTHR45296:SF1">
    <property type="entry name" value="TRANSDUCIN_WD40 REPEAT-LIKE SUPERFAMILY PROTEIN"/>
    <property type="match status" value="1"/>
</dbReference>
<dbReference type="AlphaFoldDB" id="A0A3S3N5I4"/>
<evidence type="ECO:0000313" key="4">
    <source>
        <dbReference type="Proteomes" id="UP000283530"/>
    </source>
</evidence>
<dbReference type="Gene3D" id="2.130.10.10">
    <property type="entry name" value="YVTN repeat-like/Quinoprotein amine dehydrogenase"/>
    <property type="match status" value="2"/>
</dbReference>
<dbReference type="InterPro" id="IPR036322">
    <property type="entry name" value="WD40_repeat_dom_sf"/>
</dbReference>
<dbReference type="EMBL" id="QPKB01000012">
    <property type="protein sequence ID" value="RWR96312.1"/>
    <property type="molecule type" value="Genomic_DNA"/>
</dbReference>
<dbReference type="InterPro" id="IPR001680">
    <property type="entry name" value="WD40_rpt"/>
</dbReference>
<sequence>MTNPRRLKGHKGAVTCCIASRARPGILVSSGEDGRICWFDLRCKDVFFTMDLGKSQVSSICFKAGDEDVLYASIGSEIMCFDVHLASSWKPLESYNYNSEEINQIAFSSKSPFLAAADDSGDVKIIDTRQKCLYKTLRAVHTSICSSVQFLPWRPWEVVTGGLDAKLVMWDFSRGRPYKVVDFGMPDMDNHESSSNAGQCFNPAFVHAIAVPEMDMLGGLDKVCAVAKGDGAIDIINIASELAVVNSTSSSHSRKGSKSGSKSRSKGTLPALDATTIDQGQGKRLHLDYALGGHTAAVSCVAFSLFGQRGKFIISGGNDAFVKVWDWSKYLDPGQTSCSSDLPMSINVNKKVNWLCTTPADSENIVVCDTSKVMKVYSIS</sequence>
<dbReference type="PROSITE" id="PS50294">
    <property type="entry name" value="WD_REPEATS_REGION"/>
    <property type="match status" value="1"/>
</dbReference>
<gene>
    <name evidence="3" type="ORF">CKAN_02569400</name>
</gene>
<accession>A0A3S3N5I4</accession>
<dbReference type="PANTHER" id="PTHR45296">
    <property type="entry name" value="TRANSDUCIN/WD40 REPEAT-LIKE SUPERFAMILY PROTEIN"/>
    <property type="match status" value="1"/>
</dbReference>
<reference evidence="3 4" key="1">
    <citation type="journal article" date="2019" name="Nat. Plants">
        <title>Stout camphor tree genome fills gaps in understanding of flowering plant genome evolution.</title>
        <authorList>
            <person name="Chaw S.M."/>
            <person name="Liu Y.C."/>
            <person name="Wu Y.W."/>
            <person name="Wang H.Y."/>
            <person name="Lin C.I."/>
            <person name="Wu C.S."/>
            <person name="Ke H.M."/>
            <person name="Chang L.Y."/>
            <person name="Hsu C.Y."/>
            <person name="Yang H.T."/>
            <person name="Sudianto E."/>
            <person name="Hsu M.H."/>
            <person name="Wu K.P."/>
            <person name="Wang L.N."/>
            <person name="Leebens-Mack J.H."/>
            <person name="Tsai I.J."/>
        </authorList>
    </citation>
    <scope>NUCLEOTIDE SEQUENCE [LARGE SCALE GENOMIC DNA]</scope>
    <source>
        <strain evidence="4">cv. Chaw 1501</strain>
        <tissue evidence="3">Young leaves</tissue>
    </source>
</reference>
<evidence type="ECO:0000313" key="3">
    <source>
        <dbReference type="EMBL" id="RWR96312.1"/>
    </source>
</evidence>
<dbReference type="InterPro" id="IPR015943">
    <property type="entry name" value="WD40/YVTN_repeat-like_dom_sf"/>
</dbReference>
<keyword evidence="1" id="KW-0853">WD repeat</keyword>
<name>A0A3S3N5I4_9MAGN</name>
<feature type="region of interest" description="Disordered" evidence="2">
    <location>
        <begin position="249"/>
        <end position="273"/>
    </location>
</feature>
<comment type="caution">
    <text evidence="3">The sequence shown here is derived from an EMBL/GenBank/DDBJ whole genome shotgun (WGS) entry which is preliminary data.</text>
</comment>
<organism evidence="3 4">
    <name type="scientific">Cinnamomum micranthum f. kanehirae</name>
    <dbReference type="NCBI Taxonomy" id="337451"/>
    <lineage>
        <taxon>Eukaryota</taxon>
        <taxon>Viridiplantae</taxon>
        <taxon>Streptophyta</taxon>
        <taxon>Embryophyta</taxon>
        <taxon>Tracheophyta</taxon>
        <taxon>Spermatophyta</taxon>
        <taxon>Magnoliopsida</taxon>
        <taxon>Magnoliidae</taxon>
        <taxon>Laurales</taxon>
        <taxon>Lauraceae</taxon>
        <taxon>Cinnamomum</taxon>
    </lineage>
</organism>
<feature type="compositionally biased region" description="Basic residues" evidence="2">
    <location>
        <begin position="252"/>
        <end position="265"/>
    </location>
</feature>
<feature type="repeat" description="WD" evidence="1">
    <location>
        <begin position="291"/>
        <end position="326"/>
    </location>
</feature>
<evidence type="ECO:0000256" key="2">
    <source>
        <dbReference type="SAM" id="MobiDB-lite"/>
    </source>
</evidence>
<keyword evidence="4" id="KW-1185">Reference proteome</keyword>
<proteinExistence type="predicted"/>
<dbReference type="SMART" id="SM00320">
    <property type="entry name" value="WD40"/>
    <property type="match status" value="5"/>
</dbReference>
<dbReference type="Pfam" id="PF00400">
    <property type="entry name" value="WD40"/>
    <property type="match status" value="4"/>
</dbReference>
<dbReference type="STRING" id="337451.A0A3S3N5I4"/>